<protein>
    <recommendedName>
        <fullName evidence="3">histidine kinase</fullName>
        <ecNumber evidence="3">2.7.13.3</ecNumber>
    </recommendedName>
</protein>
<dbReference type="GO" id="GO:0000155">
    <property type="term" value="F:phosphorelay sensor kinase activity"/>
    <property type="evidence" value="ECO:0007669"/>
    <property type="project" value="InterPro"/>
</dbReference>
<keyword evidence="5" id="KW-0808">Transferase</keyword>
<comment type="subcellular location">
    <subcellularLocation>
        <location evidence="2">Cell membrane</location>
    </subcellularLocation>
</comment>
<dbReference type="SMART" id="SM00388">
    <property type="entry name" value="HisKA"/>
    <property type="match status" value="1"/>
</dbReference>
<dbReference type="InterPro" id="IPR003594">
    <property type="entry name" value="HATPase_dom"/>
</dbReference>
<dbReference type="AlphaFoldDB" id="A0A9X2DAY6"/>
<dbReference type="InterPro" id="IPR050736">
    <property type="entry name" value="Sensor_HK_Regulatory"/>
</dbReference>
<name>A0A9X2DAY6_9ACTN</name>
<evidence type="ECO:0000256" key="3">
    <source>
        <dbReference type="ARBA" id="ARBA00012438"/>
    </source>
</evidence>
<evidence type="ECO:0000313" key="11">
    <source>
        <dbReference type="Proteomes" id="UP001139485"/>
    </source>
</evidence>
<organism evidence="10 11">
    <name type="scientific">Nocardioides bruguierae</name>
    <dbReference type="NCBI Taxonomy" id="2945102"/>
    <lineage>
        <taxon>Bacteria</taxon>
        <taxon>Bacillati</taxon>
        <taxon>Actinomycetota</taxon>
        <taxon>Actinomycetes</taxon>
        <taxon>Propionibacteriales</taxon>
        <taxon>Nocardioidaceae</taxon>
        <taxon>Nocardioides</taxon>
    </lineage>
</organism>
<dbReference type="SUPFAM" id="SSF55781">
    <property type="entry name" value="GAF domain-like"/>
    <property type="match status" value="2"/>
</dbReference>
<dbReference type="Pfam" id="PF00512">
    <property type="entry name" value="HisKA"/>
    <property type="match status" value="1"/>
</dbReference>
<evidence type="ECO:0000256" key="6">
    <source>
        <dbReference type="ARBA" id="ARBA00022777"/>
    </source>
</evidence>
<dbReference type="PANTHER" id="PTHR43711">
    <property type="entry name" value="TWO-COMPONENT HISTIDINE KINASE"/>
    <property type="match status" value="1"/>
</dbReference>
<dbReference type="CDD" id="cd00082">
    <property type="entry name" value="HisKA"/>
    <property type="match status" value="1"/>
</dbReference>
<reference evidence="10" key="1">
    <citation type="submission" date="2022-05" db="EMBL/GenBank/DDBJ databases">
        <authorList>
            <person name="Tuo L."/>
        </authorList>
    </citation>
    <scope>NUCLEOTIDE SEQUENCE</scope>
    <source>
        <strain evidence="10">BSK12Z-4</strain>
    </source>
</reference>
<dbReference type="InterPro" id="IPR003661">
    <property type="entry name" value="HisK_dim/P_dom"/>
</dbReference>
<keyword evidence="7" id="KW-0902">Two-component regulatory system</keyword>
<keyword evidence="10" id="KW-0547">Nucleotide-binding</keyword>
<dbReference type="InterPro" id="IPR036890">
    <property type="entry name" value="HATPase_C_sf"/>
</dbReference>
<dbReference type="GO" id="GO:0005524">
    <property type="term" value="F:ATP binding"/>
    <property type="evidence" value="ECO:0007669"/>
    <property type="project" value="UniProtKB-KW"/>
</dbReference>
<dbReference type="EMBL" id="JAMOIL010000034">
    <property type="protein sequence ID" value="MCM0622396.1"/>
    <property type="molecule type" value="Genomic_DNA"/>
</dbReference>
<keyword evidence="4" id="KW-0597">Phosphoprotein</keyword>
<comment type="catalytic activity">
    <reaction evidence="1">
        <text>ATP + protein L-histidine = ADP + protein N-phospho-L-histidine.</text>
        <dbReference type="EC" id="2.7.13.3"/>
    </reaction>
</comment>
<dbReference type="GO" id="GO:0005886">
    <property type="term" value="C:plasma membrane"/>
    <property type="evidence" value="ECO:0007669"/>
    <property type="project" value="UniProtKB-SubCell"/>
</dbReference>
<keyword evidence="11" id="KW-1185">Reference proteome</keyword>
<dbReference type="FunFam" id="3.30.565.10:FF:000006">
    <property type="entry name" value="Sensor histidine kinase WalK"/>
    <property type="match status" value="1"/>
</dbReference>
<dbReference type="Pfam" id="PF02518">
    <property type="entry name" value="HATPase_c"/>
    <property type="match status" value="1"/>
</dbReference>
<evidence type="ECO:0000256" key="1">
    <source>
        <dbReference type="ARBA" id="ARBA00000085"/>
    </source>
</evidence>
<evidence type="ECO:0000256" key="7">
    <source>
        <dbReference type="ARBA" id="ARBA00023012"/>
    </source>
</evidence>
<dbReference type="InterPro" id="IPR029016">
    <property type="entry name" value="GAF-like_dom_sf"/>
</dbReference>
<accession>A0A9X2DAY6</accession>
<dbReference type="InterPro" id="IPR005467">
    <property type="entry name" value="His_kinase_dom"/>
</dbReference>
<sequence>MPTSSPHGAAPLPGDEMLDLVTEGVTRIAGFGVAAIGLVRGDVLQIVSVAGSDDARAELLGTRTPMHLAMAEIEGADEWGVLRFMPHDRLERETRGWVPDLVPLEGEDAWHPLDSLCAPLESADGELLGLLFIDVPVDGRRPGPEQRRVLSEYTAQASHAAVLALERAELMQQVRLATAAREIVRQIPANRGLQETVDQCCAALADGFSASGVTMQVFDDDLGSSIVLGDASTGIEPELRELGERAAREAWAAQTTLAIRVHVPGPDMPMLRVVGPDQVERVPRDDPARRRMRGTPPDEPPELAVVREHLARFGVGSALLVPIGAGPTCLGSFVLLREPGDPEWTTAETSAALDIGHDLGRVVLNARTFARGEKMLEDLRAVDRYKGTLIATVSHELKNPLSAVTGHLELLEDEDDLPGPVRTSLTAMGRASRRLTRVVDDLLLLGRVGDPDYPVASRPVDLRALVADVLEITAVEAARAGIELTDVPTQGPVVADGDPEELERVVANLVSNAVKYSTDGGRVGIRLGRRGDVCTLEVTDTGLGISDEDKARLFTEFFRSTNPTALARPGTGLGLSIVARIVERHRGSIEVESTLGVGSTFRVRLPGTPDPSVPV</sequence>
<dbReference type="Gene3D" id="3.30.450.40">
    <property type="match status" value="2"/>
</dbReference>
<dbReference type="PROSITE" id="PS50109">
    <property type="entry name" value="HIS_KIN"/>
    <property type="match status" value="1"/>
</dbReference>
<dbReference type="InterPro" id="IPR036097">
    <property type="entry name" value="HisK_dim/P_sf"/>
</dbReference>
<dbReference type="SUPFAM" id="SSF55874">
    <property type="entry name" value="ATPase domain of HSP90 chaperone/DNA topoisomerase II/histidine kinase"/>
    <property type="match status" value="1"/>
</dbReference>
<evidence type="ECO:0000256" key="2">
    <source>
        <dbReference type="ARBA" id="ARBA00004236"/>
    </source>
</evidence>
<keyword evidence="10" id="KW-0067">ATP-binding</keyword>
<dbReference type="PANTHER" id="PTHR43711:SF1">
    <property type="entry name" value="HISTIDINE KINASE 1"/>
    <property type="match status" value="1"/>
</dbReference>
<evidence type="ECO:0000256" key="5">
    <source>
        <dbReference type="ARBA" id="ARBA00022679"/>
    </source>
</evidence>
<proteinExistence type="predicted"/>
<evidence type="ECO:0000256" key="8">
    <source>
        <dbReference type="SAM" id="MobiDB-lite"/>
    </source>
</evidence>
<dbReference type="InterPro" id="IPR004358">
    <property type="entry name" value="Sig_transdc_His_kin-like_C"/>
</dbReference>
<gene>
    <name evidence="10" type="ORF">M8330_19070</name>
</gene>
<evidence type="ECO:0000259" key="9">
    <source>
        <dbReference type="PROSITE" id="PS50109"/>
    </source>
</evidence>
<dbReference type="Gene3D" id="1.10.287.130">
    <property type="match status" value="1"/>
</dbReference>
<evidence type="ECO:0000313" key="10">
    <source>
        <dbReference type="EMBL" id="MCM0622396.1"/>
    </source>
</evidence>
<comment type="caution">
    <text evidence="10">The sequence shown here is derived from an EMBL/GenBank/DDBJ whole genome shotgun (WGS) entry which is preliminary data.</text>
</comment>
<evidence type="ECO:0000256" key="4">
    <source>
        <dbReference type="ARBA" id="ARBA00022553"/>
    </source>
</evidence>
<feature type="domain" description="Histidine kinase" evidence="9">
    <location>
        <begin position="392"/>
        <end position="609"/>
    </location>
</feature>
<dbReference type="SUPFAM" id="SSF47384">
    <property type="entry name" value="Homodimeric domain of signal transducing histidine kinase"/>
    <property type="match status" value="1"/>
</dbReference>
<feature type="region of interest" description="Disordered" evidence="8">
    <location>
        <begin position="281"/>
        <end position="301"/>
    </location>
</feature>
<dbReference type="EC" id="2.7.13.3" evidence="3"/>
<dbReference type="Proteomes" id="UP001139485">
    <property type="component" value="Unassembled WGS sequence"/>
</dbReference>
<dbReference type="PRINTS" id="PR00344">
    <property type="entry name" value="BCTRLSENSOR"/>
</dbReference>
<dbReference type="RefSeq" id="WP_250828613.1">
    <property type="nucleotide sequence ID" value="NZ_JAMOIL010000034.1"/>
</dbReference>
<keyword evidence="6" id="KW-0418">Kinase</keyword>
<dbReference type="SMART" id="SM00387">
    <property type="entry name" value="HATPase_c"/>
    <property type="match status" value="1"/>
</dbReference>
<dbReference type="Gene3D" id="3.30.565.10">
    <property type="entry name" value="Histidine kinase-like ATPase, C-terminal domain"/>
    <property type="match status" value="1"/>
</dbReference>